<dbReference type="InterPro" id="IPR009075">
    <property type="entry name" value="AcylCo_DH/oxidase_C"/>
</dbReference>
<evidence type="ECO:0000256" key="4">
    <source>
        <dbReference type="ARBA" id="ARBA00022827"/>
    </source>
</evidence>
<evidence type="ECO:0000313" key="10">
    <source>
        <dbReference type="Proteomes" id="UP001150641"/>
    </source>
</evidence>
<dbReference type="Gene3D" id="2.40.110.20">
    <property type="match status" value="1"/>
</dbReference>
<dbReference type="GO" id="GO:0008470">
    <property type="term" value="F:3-methylbutanoyl-CoA dehydrogenase activity"/>
    <property type="evidence" value="ECO:0007669"/>
    <property type="project" value="UniProtKB-EC"/>
</dbReference>
<evidence type="ECO:0000256" key="1">
    <source>
        <dbReference type="ARBA" id="ARBA00001974"/>
    </source>
</evidence>
<dbReference type="PANTHER" id="PTHR42707:SF3">
    <property type="entry name" value="ACYL-COA DEHYDROGENASE AIDB-RELATED"/>
    <property type="match status" value="1"/>
</dbReference>
<evidence type="ECO:0000256" key="2">
    <source>
        <dbReference type="ARBA" id="ARBA00009347"/>
    </source>
</evidence>
<feature type="domain" description="Adaptive response protein AidB N-terminal" evidence="8">
    <location>
        <begin position="10"/>
        <end position="167"/>
    </location>
</feature>
<evidence type="ECO:0000259" key="8">
    <source>
        <dbReference type="Pfam" id="PF18158"/>
    </source>
</evidence>
<sequence length="544" mass="60986">MRWQTHTVFNQPMPLNNSNLFLSDISLCEAVAREGAGWDAELLASIGQQLGSAESLELGRLANANPPELLRYDPSGERLDDVRFHPAWHLLMQGLCANRVHNLPWQEDARLGSFVARAARFVQHAQVEAGTLCPVTMTFGAIPLLQKHLPKEFQTWLKPLLSDRYDAHLLPGSQKRGLLIGMGMTEKQGGSDVLSNTTRAEAIDRRGPGEMYRLVGHKWFFSVPQSDAHLVLAQAKGGLSCFFLPRFLPDGQRNHLRLERLKDKLGNRSNASSEVEFCDAIGWLIGEEGEGVRSILKMGGFTRFDCALGSHGLMRRALSIALYHAHQRQAFGKNLIDQPIMRQVLGRMALQLEGQTAFLFRLARAWESPTDPLEVAYSRLFTPAAKFSICKAGMPFVAEAMEVLGGTGYCEESELPRLYREMPVNSIWEGSGNIMSLDVLRVIARQPGVLDMLHAQFDEVKGQNRHFDRSWRQLQQRMRKPQEEWGRNITRQLANLATGAQLLPHLSPPLAEAWCRMMLDDRGESVLPEQVVVDVLLRATGRTA</sequence>
<dbReference type="PANTHER" id="PTHR42707">
    <property type="entry name" value="ACYL-COA DEHYDROGENASE"/>
    <property type="match status" value="1"/>
</dbReference>
<keyword evidence="3 5" id="KW-0285">Flavoprotein</keyword>
<dbReference type="Pfam" id="PF02770">
    <property type="entry name" value="Acyl-CoA_dh_M"/>
    <property type="match status" value="1"/>
</dbReference>
<dbReference type="EC" id="1.3.8.4" evidence="9"/>
<accession>A0A9X2W8D1</accession>
<dbReference type="Pfam" id="PF00441">
    <property type="entry name" value="Acyl-CoA_dh_1"/>
    <property type="match status" value="1"/>
</dbReference>
<feature type="domain" description="Acyl-CoA oxidase/dehydrogenase middle" evidence="7">
    <location>
        <begin position="182"/>
        <end position="279"/>
    </location>
</feature>
<keyword evidence="10" id="KW-1185">Reference proteome</keyword>
<dbReference type="InterPro" id="IPR041504">
    <property type="entry name" value="AidB_N"/>
</dbReference>
<protein>
    <submittedName>
        <fullName evidence="9">Isovaleryl-CoA dehydrogenase</fullName>
        <ecNumber evidence="9">1.3.8.4</ecNumber>
    </submittedName>
</protein>
<comment type="caution">
    <text evidence="9">The sequence shown here is derived from an EMBL/GenBank/DDBJ whole genome shotgun (WGS) entry which is preliminary data.</text>
</comment>
<dbReference type="Proteomes" id="UP001150641">
    <property type="component" value="Unassembled WGS sequence"/>
</dbReference>
<dbReference type="Gene3D" id="6.10.250.600">
    <property type="match status" value="1"/>
</dbReference>
<dbReference type="RefSeq" id="WP_271123790.1">
    <property type="nucleotide sequence ID" value="NZ_JALHAN010000067.1"/>
</dbReference>
<dbReference type="EMBL" id="JALHAP010000080">
    <property type="protein sequence ID" value="MCT4703043.1"/>
    <property type="molecule type" value="Genomic_DNA"/>
</dbReference>
<dbReference type="SUPFAM" id="SSF56645">
    <property type="entry name" value="Acyl-CoA dehydrogenase NM domain-like"/>
    <property type="match status" value="1"/>
</dbReference>
<dbReference type="InterPro" id="IPR006091">
    <property type="entry name" value="Acyl-CoA_Oxase/DH_mid-dom"/>
</dbReference>
<evidence type="ECO:0000259" key="6">
    <source>
        <dbReference type="Pfam" id="PF00441"/>
    </source>
</evidence>
<organism evidence="9 10">
    <name type="scientific">Dryocola boscaweniae</name>
    <dbReference type="NCBI Taxonomy" id="2925397"/>
    <lineage>
        <taxon>Bacteria</taxon>
        <taxon>Pseudomonadati</taxon>
        <taxon>Pseudomonadota</taxon>
        <taxon>Gammaproteobacteria</taxon>
        <taxon>Enterobacterales</taxon>
        <taxon>Enterobacteriaceae</taxon>
        <taxon>Dryocola</taxon>
    </lineage>
</organism>
<keyword evidence="4 5" id="KW-0274">FAD</keyword>
<proteinExistence type="inferred from homology"/>
<dbReference type="AlphaFoldDB" id="A0A9X2W8D1"/>
<keyword evidence="5 9" id="KW-0560">Oxidoreductase</keyword>
<gene>
    <name evidence="9" type="ORF">MUA00_14780</name>
</gene>
<dbReference type="PROSITE" id="PS00073">
    <property type="entry name" value="ACYL_COA_DH_2"/>
    <property type="match status" value="1"/>
</dbReference>
<reference evidence="9" key="1">
    <citation type="submission" date="2022-03" db="EMBL/GenBank/DDBJ databases">
        <title>Proposal of a novel genus Dryocolo and two novel species.</title>
        <authorList>
            <person name="Maddock D.W."/>
            <person name="Brady C.L."/>
            <person name="Denman S."/>
            <person name="Arnold D."/>
        </authorList>
    </citation>
    <scope>NUCLEOTIDE SEQUENCE</scope>
    <source>
        <strain evidence="9">H6W4</strain>
    </source>
</reference>
<dbReference type="PROSITE" id="PS00072">
    <property type="entry name" value="ACYL_COA_DH_1"/>
    <property type="match status" value="1"/>
</dbReference>
<feature type="domain" description="Acyl-CoA dehydrogenase/oxidase C-terminal" evidence="6">
    <location>
        <begin position="289"/>
        <end position="442"/>
    </location>
</feature>
<dbReference type="SUPFAM" id="SSF47203">
    <property type="entry name" value="Acyl-CoA dehydrogenase C-terminal domain-like"/>
    <property type="match status" value="1"/>
</dbReference>
<comment type="similarity">
    <text evidence="2 5">Belongs to the acyl-CoA dehydrogenase family.</text>
</comment>
<evidence type="ECO:0000256" key="3">
    <source>
        <dbReference type="ARBA" id="ARBA00022630"/>
    </source>
</evidence>
<dbReference type="Pfam" id="PF18158">
    <property type="entry name" value="AidB_N"/>
    <property type="match status" value="1"/>
</dbReference>
<evidence type="ECO:0000256" key="5">
    <source>
        <dbReference type="RuleBase" id="RU362125"/>
    </source>
</evidence>
<dbReference type="InterPro" id="IPR052904">
    <property type="entry name" value="Acyl-CoA_dehydrogenase-like"/>
</dbReference>
<evidence type="ECO:0000259" key="7">
    <source>
        <dbReference type="Pfam" id="PF02770"/>
    </source>
</evidence>
<dbReference type="NCBIfam" id="NF008594">
    <property type="entry name" value="PRK11561.1"/>
    <property type="match status" value="1"/>
</dbReference>
<dbReference type="InterPro" id="IPR009100">
    <property type="entry name" value="AcylCoA_DH/oxidase_NM_dom_sf"/>
</dbReference>
<evidence type="ECO:0000313" key="9">
    <source>
        <dbReference type="EMBL" id="MCT4703043.1"/>
    </source>
</evidence>
<dbReference type="InterPro" id="IPR006089">
    <property type="entry name" value="Acyl-CoA_DH_CS"/>
</dbReference>
<dbReference type="Gene3D" id="1.20.140.10">
    <property type="entry name" value="Butyryl-CoA Dehydrogenase, subunit A, domain 3"/>
    <property type="match status" value="1"/>
</dbReference>
<dbReference type="InterPro" id="IPR036250">
    <property type="entry name" value="AcylCo_DH-like_C"/>
</dbReference>
<name>A0A9X2W8D1_9ENTR</name>
<comment type="cofactor">
    <cofactor evidence="1 5">
        <name>FAD</name>
        <dbReference type="ChEBI" id="CHEBI:57692"/>
    </cofactor>
</comment>